<dbReference type="GO" id="GO:0006897">
    <property type="term" value="P:endocytosis"/>
    <property type="evidence" value="ECO:0007669"/>
    <property type="project" value="TreeGrafter"/>
</dbReference>
<protein>
    <submittedName>
        <fullName evidence="3">Oxysterol-binding protein</fullName>
    </submittedName>
</protein>
<feature type="compositionally biased region" description="Acidic residues" evidence="2">
    <location>
        <begin position="362"/>
        <end position="383"/>
    </location>
</feature>
<evidence type="ECO:0000313" key="3">
    <source>
        <dbReference type="EMBL" id="CED84033.1"/>
    </source>
</evidence>
<dbReference type="SUPFAM" id="SSF144000">
    <property type="entry name" value="Oxysterol-binding protein-like"/>
    <property type="match status" value="1"/>
</dbReference>
<dbReference type="InterPro" id="IPR000648">
    <property type="entry name" value="Oxysterol-bd"/>
</dbReference>
<dbReference type="Pfam" id="PF01237">
    <property type="entry name" value="Oxysterol_BP"/>
    <property type="match status" value="1"/>
</dbReference>
<feature type="compositionally biased region" description="Low complexity" evidence="2">
    <location>
        <begin position="415"/>
        <end position="438"/>
    </location>
</feature>
<proteinExistence type="inferred from homology"/>
<dbReference type="GO" id="GO:0034727">
    <property type="term" value="P:piecemeal microautophagy of the nucleus"/>
    <property type="evidence" value="ECO:0007669"/>
    <property type="project" value="TreeGrafter"/>
</dbReference>
<dbReference type="EMBL" id="LN483157">
    <property type="protein sequence ID" value="CED84033.1"/>
    <property type="molecule type" value="Genomic_DNA"/>
</dbReference>
<reference evidence="3" key="1">
    <citation type="submission" date="2014-08" db="EMBL/GenBank/DDBJ databases">
        <authorList>
            <person name="Sharma Rahul"/>
            <person name="Thines Marco"/>
        </authorList>
    </citation>
    <scope>NUCLEOTIDE SEQUENCE</scope>
</reference>
<feature type="compositionally biased region" description="Basic residues" evidence="2">
    <location>
        <begin position="166"/>
        <end position="178"/>
    </location>
</feature>
<dbReference type="GO" id="GO:0006887">
    <property type="term" value="P:exocytosis"/>
    <property type="evidence" value="ECO:0007669"/>
    <property type="project" value="TreeGrafter"/>
</dbReference>
<feature type="region of interest" description="Disordered" evidence="2">
    <location>
        <begin position="347"/>
        <end position="461"/>
    </location>
</feature>
<dbReference type="GO" id="GO:0030011">
    <property type="term" value="P:maintenance of cell polarity"/>
    <property type="evidence" value="ECO:0007669"/>
    <property type="project" value="TreeGrafter"/>
</dbReference>
<dbReference type="GO" id="GO:0032934">
    <property type="term" value="F:sterol binding"/>
    <property type="evidence" value="ECO:0007669"/>
    <property type="project" value="TreeGrafter"/>
</dbReference>
<sequence>MTASEWNILREMDKAITEMEIAMVVIKPELRALAENFSMKSHAKKQNAHKKKKDAKVKTKEKEKSHGGHKDKEKDKGSSKRDRSKSASVSTASPVPLRHRSDPSITTIMPQAPGVSGLISSSTTLASGHYGGGAETRAIQNEHLFPSGSPMPSVLVTTHGTVGSTKSHHHHKGIKGIFRRSSSASRTVPPYVLSSSPSPSQPSTFPNSSKGSPLLLPSSPYSNLQNSPSPSHQFSSHSSSTPTTPRAVAYRPSSIGSNSLLSESSPAISQLSLSLFNLRQLHSSLSAKLTPSSTLSANQQQELERAAAEDAAARFARQRERAHVRSSSTSSMVSNVLSVWYDAEQVFEEEDEDNEPTKREEEDSDNSSEGSSDDVEEFEDVEDVTSPSSDSGTSFPSSNSTSTLMGPSGFDDSKSMSTAIQSSKSSSSLLSTSSSSSAAGADLRASVETTRPAKVQSETVEATTTVPVPVKSLETPIPICQLRTSLPAQTPRDEGSLISVLRKSVGKDMSQISMPVTFNEPLSLLQRAAEDVEYFPLLSMAVNSIDPVERLAHVAAFAISGYASTKLRNSRKPFNPMLGETFEYVQQGLKFVAEKVSHHPPIIVSHATGEGWHMKQTSSAKNKLSGMSLEISPKGPTTVYLEKSGETFSWTKPPSYIRNLVAGTKYVETIGPMEIYNLTTGDVCHLNFKEGGWGGSGRNVVSGYVLASGSKAAWIEGKWDSRLDVRYGSAKDPAHMLWQARQWPSDAEKYYGWGYFTMSLNQLDPSFESLLPRTDSRFNPSQRYLEEGNVDAAEETKLILETRQRARNRARDERGEKWKPLWFEAGPDGESWEFGGQYWDTRALHEFKDPGLFDL</sequence>
<dbReference type="Gene3D" id="2.40.160.120">
    <property type="match status" value="1"/>
</dbReference>
<dbReference type="GO" id="GO:0005829">
    <property type="term" value="C:cytosol"/>
    <property type="evidence" value="ECO:0007669"/>
    <property type="project" value="TreeGrafter"/>
</dbReference>
<feature type="compositionally biased region" description="Low complexity" evidence="2">
    <location>
        <begin position="189"/>
        <end position="245"/>
    </location>
</feature>
<dbReference type="GO" id="GO:0120009">
    <property type="term" value="P:intermembrane lipid transfer"/>
    <property type="evidence" value="ECO:0007669"/>
    <property type="project" value="UniProtKB-ARBA"/>
</dbReference>
<feature type="compositionally biased region" description="Basic residues" evidence="2">
    <location>
        <begin position="41"/>
        <end position="55"/>
    </location>
</feature>
<dbReference type="GO" id="GO:0097038">
    <property type="term" value="C:perinuclear endoplasmic reticulum"/>
    <property type="evidence" value="ECO:0007669"/>
    <property type="project" value="TreeGrafter"/>
</dbReference>
<dbReference type="AlphaFoldDB" id="A0A0F7SVN1"/>
<feature type="compositionally biased region" description="Basic and acidic residues" evidence="2">
    <location>
        <begin position="56"/>
        <end position="85"/>
    </location>
</feature>
<comment type="similarity">
    <text evidence="1">Belongs to the OSBP family.</text>
</comment>
<feature type="region of interest" description="Disordered" evidence="2">
    <location>
        <begin position="37"/>
        <end position="113"/>
    </location>
</feature>
<dbReference type="GO" id="GO:0005886">
    <property type="term" value="C:plasma membrane"/>
    <property type="evidence" value="ECO:0007669"/>
    <property type="project" value="TreeGrafter"/>
</dbReference>
<dbReference type="Gene3D" id="3.30.70.3490">
    <property type="match status" value="1"/>
</dbReference>
<feature type="compositionally biased region" description="Low complexity" evidence="2">
    <location>
        <begin position="156"/>
        <end position="165"/>
    </location>
</feature>
<dbReference type="PANTHER" id="PTHR10972:SF203">
    <property type="entry name" value="OXYSTEROL-BINDING PROTEIN HOMOLOG 3"/>
    <property type="match status" value="1"/>
</dbReference>
<dbReference type="InterPro" id="IPR037239">
    <property type="entry name" value="OSBP_sf"/>
</dbReference>
<evidence type="ECO:0000256" key="2">
    <source>
        <dbReference type="SAM" id="MobiDB-lite"/>
    </source>
</evidence>
<dbReference type="GO" id="GO:0035621">
    <property type="term" value="P:ER to Golgi ceramide transport"/>
    <property type="evidence" value="ECO:0007669"/>
    <property type="project" value="TreeGrafter"/>
</dbReference>
<feature type="compositionally biased region" description="Low complexity" evidence="2">
    <location>
        <begin position="384"/>
        <end position="403"/>
    </location>
</feature>
<feature type="region of interest" description="Disordered" evidence="2">
    <location>
        <begin position="143"/>
        <end position="251"/>
    </location>
</feature>
<name>A0A0F7SVN1_PHARH</name>
<dbReference type="PANTHER" id="PTHR10972">
    <property type="entry name" value="OXYSTEROL-BINDING PROTEIN-RELATED"/>
    <property type="match status" value="1"/>
</dbReference>
<dbReference type="FunFam" id="2.40.160.120:FF:000001">
    <property type="entry name" value="Oxysterol-binding protein"/>
    <property type="match status" value="1"/>
</dbReference>
<organism evidence="3">
    <name type="scientific">Phaffia rhodozyma</name>
    <name type="common">Yeast</name>
    <name type="synonym">Xanthophyllomyces dendrorhous</name>
    <dbReference type="NCBI Taxonomy" id="264483"/>
    <lineage>
        <taxon>Eukaryota</taxon>
        <taxon>Fungi</taxon>
        <taxon>Dikarya</taxon>
        <taxon>Basidiomycota</taxon>
        <taxon>Agaricomycotina</taxon>
        <taxon>Tremellomycetes</taxon>
        <taxon>Cystofilobasidiales</taxon>
        <taxon>Mrakiaceae</taxon>
        <taxon>Phaffia</taxon>
    </lineage>
</organism>
<accession>A0A0F7SVN1</accession>
<dbReference type="GO" id="GO:0032541">
    <property type="term" value="C:cortical endoplasmic reticulum"/>
    <property type="evidence" value="ECO:0007669"/>
    <property type="project" value="TreeGrafter"/>
</dbReference>
<evidence type="ECO:0000256" key="1">
    <source>
        <dbReference type="ARBA" id="ARBA00008842"/>
    </source>
</evidence>